<dbReference type="Proteomes" id="UP000239833">
    <property type="component" value="Chromosome"/>
</dbReference>
<dbReference type="AlphaFoldDB" id="A0A2L1UDU0"/>
<organism evidence="1 2">
    <name type="scientific">Paenibacillus larvae subsp. larvae</name>
    <dbReference type="NCBI Taxonomy" id="147375"/>
    <lineage>
        <taxon>Bacteria</taxon>
        <taxon>Bacillati</taxon>
        <taxon>Bacillota</taxon>
        <taxon>Bacilli</taxon>
        <taxon>Bacillales</taxon>
        <taxon>Paenibacillaceae</taxon>
        <taxon>Paenibacillus</taxon>
    </lineage>
</organism>
<dbReference type="GeneID" id="64218889"/>
<proteinExistence type="predicted"/>
<dbReference type="EMBL" id="CP019655">
    <property type="protein sequence ID" value="AVF26333.1"/>
    <property type="molecule type" value="Genomic_DNA"/>
</dbReference>
<reference evidence="2" key="1">
    <citation type="submission" date="2017-02" db="EMBL/GenBank/DDBJ databases">
        <title>Delineation of Paenibacillus larvae strains originating from foulbrood outbreaks.</title>
        <authorList>
            <person name="Beims H."/>
            <person name="Bunk B."/>
            <person name="Sproeer C."/>
            <person name="Mohr K.I."/>
            <person name="Pradella S."/>
            <person name="Guenther G."/>
            <person name="Rohde M."/>
            <person name="von der Ohe W."/>
            <person name="Steinert M."/>
        </authorList>
    </citation>
    <scope>NUCLEOTIDE SEQUENCE [LARGE SCALE GENOMIC DNA]</scope>
    <source>
        <strain evidence="2">Eric_III</strain>
    </source>
</reference>
<accession>A0A2L1UDU0</accession>
<evidence type="ECO:0000313" key="2">
    <source>
        <dbReference type="Proteomes" id="UP000239833"/>
    </source>
</evidence>
<evidence type="ECO:0000313" key="1">
    <source>
        <dbReference type="EMBL" id="AVF26333.1"/>
    </source>
</evidence>
<dbReference type="RefSeq" id="WP_077995178.1">
    <property type="nucleotide sequence ID" value="NZ_CP019655.1"/>
</dbReference>
<name>A0A2L1UDU0_9BACL</name>
<gene>
    <name evidence="1" type="ORF">ERICIII_02172</name>
</gene>
<sequence>MEFINLTPHAVHIMPLGPEGHVRTIPSSGEVRVATEREDVAYLSGIPINRTYFGKVEGLPEKQKDTMYIVSSIAAQAAPDRRDLLVPDDPVRDEEGRVIGCRALAFIGGGNAE</sequence>
<protein>
    <submittedName>
        <fullName evidence="1">Uncharacterized protein</fullName>
    </submittedName>
</protein>